<keyword evidence="3" id="KW-1185">Reference proteome</keyword>
<evidence type="ECO:0000256" key="1">
    <source>
        <dbReference type="SAM" id="Phobius"/>
    </source>
</evidence>
<comment type="caution">
    <text evidence="2">The sequence shown here is derived from an EMBL/GenBank/DDBJ whole genome shotgun (WGS) entry which is preliminary data.</text>
</comment>
<accession>A0A6L6J8S6</accession>
<reference evidence="2 3" key="1">
    <citation type="submission" date="2019-11" db="EMBL/GenBank/DDBJ databases">
        <authorList>
            <person name="Dong K."/>
        </authorList>
    </citation>
    <scope>NUCLEOTIDE SEQUENCE [LARGE SCALE GENOMIC DNA]</scope>
    <source>
        <strain evidence="2 3">NBRC 111993</strain>
    </source>
</reference>
<organism evidence="2 3">
    <name type="scientific">Paracoccus aestuariivivens</name>
    <dbReference type="NCBI Taxonomy" id="1820333"/>
    <lineage>
        <taxon>Bacteria</taxon>
        <taxon>Pseudomonadati</taxon>
        <taxon>Pseudomonadota</taxon>
        <taxon>Alphaproteobacteria</taxon>
        <taxon>Rhodobacterales</taxon>
        <taxon>Paracoccaceae</taxon>
        <taxon>Paracoccus</taxon>
    </lineage>
</organism>
<gene>
    <name evidence="2" type="ORF">GL286_07505</name>
</gene>
<dbReference type="RefSeq" id="WP_155094954.1">
    <property type="nucleotide sequence ID" value="NZ_WMIE01000003.1"/>
</dbReference>
<feature type="transmembrane region" description="Helical" evidence="1">
    <location>
        <begin position="35"/>
        <end position="54"/>
    </location>
</feature>
<sequence>MLRTIFFVTGFGMTLAAFASFHRIEDPFSGNGPERAFISLFWFIAGTTIASWAARPLLTAIRRLTDSWFDIKNGNDFVTLWIKCKQAELQARTAEYLEKAKGNGE</sequence>
<protein>
    <submittedName>
        <fullName evidence="2">Uncharacterized protein</fullName>
    </submittedName>
</protein>
<keyword evidence="1" id="KW-0812">Transmembrane</keyword>
<dbReference type="Proteomes" id="UP000478183">
    <property type="component" value="Unassembled WGS sequence"/>
</dbReference>
<name>A0A6L6J8S6_9RHOB</name>
<dbReference type="EMBL" id="WMIE01000003">
    <property type="protein sequence ID" value="MTH77568.1"/>
    <property type="molecule type" value="Genomic_DNA"/>
</dbReference>
<keyword evidence="1" id="KW-1133">Transmembrane helix</keyword>
<keyword evidence="1" id="KW-0472">Membrane</keyword>
<evidence type="ECO:0000313" key="3">
    <source>
        <dbReference type="Proteomes" id="UP000478183"/>
    </source>
</evidence>
<proteinExistence type="predicted"/>
<dbReference type="AlphaFoldDB" id="A0A6L6J8S6"/>
<evidence type="ECO:0000313" key="2">
    <source>
        <dbReference type="EMBL" id="MTH77568.1"/>
    </source>
</evidence>